<dbReference type="InterPro" id="IPR032710">
    <property type="entry name" value="NTF2-like_dom_sf"/>
</dbReference>
<dbReference type="PANTHER" id="PTHR38436:SF1">
    <property type="entry name" value="ESTER CYCLASE"/>
    <property type="match status" value="1"/>
</dbReference>
<dbReference type="InterPro" id="IPR009959">
    <property type="entry name" value="Cyclase_SnoaL-like"/>
</dbReference>
<accession>A0A0S7XR58</accession>
<dbReference type="EMBL" id="LIZX01000168">
    <property type="protein sequence ID" value="KPJ64683.1"/>
    <property type="molecule type" value="Genomic_DNA"/>
</dbReference>
<reference evidence="1 2" key="1">
    <citation type="journal article" date="2015" name="Microbiome">
        <title>Genomic resolution of linkages in carbon, nitrogen, and sulfur cycling among widespread estuary sediment bacteria.</title>
        <authorList>
            <person name="Baker B.J."/>
            <person name="Lazar C.S."/>
            <person name="Teske A.P."/>
            <person name="Dick G.J."/>
        </authorList>
    </citation>
    <scope>NUCLEOTIDE SEQUENCE [LARGE SCALE GENOMIC DNA]</scope>
    <source>
        <strain evidence="1">DG_54_3</strain>
    </source>
</reference>
<comment type="caution">
    <text evidence="1">The sequence shown here is derived from an EMBL/GenBank/DDBJ whole genome shotgun (WGS) entry which is preliminary data.</text>
</comment>
<evidence type="ECO:0008006" key="3">
    <source>
        <dbReference type="Google" id="ProtNLM"/>
    </source>
</evidence>
<dbReference type="Pfam" id="PF07366">
    <property type="entry name" value="SnoaL"/>
    <property type="match status" value="1"/>
</dbReference>
<dbReference type="Gene3D" id="3.10.450.50">
    <property type="match status" value="1"/>
</dbReference>
<dbReference type="Proteomes" id="UP000051861">
    <property type="component" value="Unassembled WGS sequence"/>
</dbReference>
<sequence>MAELEQFQAQKELEEQNKELVRQMYEAIDEQDFETFSGLSASDGVCHIPGVPDAVPLEAVAQIIKSFYEAFPDSTHDIKAVIAEGDMVAVRFTQVSTHTGDYEGIPPTGKKISVECQHMFRLANGKIAEAWLVEDNLGMMMQLGVELKPKEGEK</sequence>
<dbReference type="AlphaFoldDB" id="A0A0S7XR58"/>
<protein>
    <recommendedName>
        <fullName evidence="3">Ester cyclase</fullName>
    </recommendedName>
</protein>
<proteinExistence type="predicted"/>
<dbReference type="PANTHER" id="PTHR38436">
    <property type="entry name" value="POLYKETIDE CYCLASE SNOAL-LIKE DOMAIN"/>
    <property type="match status" value="1"/>
</dbReference>
<organism evidence="1 2">
    <name type="scientific">candidate division WOR-1 bacterium DG_54_3</name>
    <dbReference type="NCBI Taxonomy" id="1703775"/>
    <lineage>
        <taxon>Bacteria</taxon>
        <taxon>Bacillati</taxon>
        <taxon>Saganbacteria</taxon>
    </lineage>
</organism>
<gene>
    <name evidence="1" type="ORF">AMJ44_12300</name>
</gene>
<dbReference type="GO" id="GO:0030638">
    <property type="term" value="P:polyketide metabolic process"/>
    <property type="evidence" value="ECO:0007669"/>
    <property type="project" value="InterPro"/>
</dbReference>
<evidence type="ECO:0000313" key="2">
    <source>
        <dbReference type="Proteomes" id="UP000051861"/>
    </source>
</evidence>
<evidence type="ECO:0000313" key="1">
    <source>
        <dbReference type="EMBL" id="KPJ64683.1"/>
    </source>
</evidence>
<name>A0A0S7XR58_UNCSA</name>
<dbReference type="SUPFAM" id="SSF54427">
    <property type="entry name" value="NTF2-like"/>
    <property type="match status" value="1"/>
</dbReference>